<dbReference type="Proteomes" id="UP000681610">
    <property type="component" value="Unassembled WGS sequence"/>
</dbReference>
<evidence type="ECO:0000313" key="3">
    <source>
        <dbReference type="Proteomes" id="UP000681610"/>
    </source>
</evidence>
<keyword evidence="3" id="KW-1185">Reference proteome</keyword>
<accession>A0ABS3PWZ0</accession>
<keyword evidence="1" id="KW-0808">Transferase</keyword>
<proteinExistence type="predicted"/>
<dbReference type="Pfam" id="PF13489">
    <property type="entry name" value="Methyltransf_23"/>
    <property type="match status" value="1"/>
</dbReference>
<evidence type="ECO:0000313" key="2">
    <source>
        <dbReference type="EMBL" id="MBO1883835.1"/>
    </source>
</evidence>
<reference evidence="2 3" key="1">
    <citation type="submission" date="2021-03" db="EMBL/GenBank/DDBJ databases">
        <title>Isolation and description of Capnocytophaga bilenii sp. nov., a novel Capnocytophaga species, isolated from a gingivitis subject.</title>
        <authorList>
            <person name="Antezack A."/>
            <person name="Monnet-Corti V."/>
            <person name="La Scola B."/>
        </authorList>
    </citation>
    <scope>NUCLEOTIDE SEQUENCE [LARGE SCALE GENOMIC DNA]</scope>
    <source>
        <strain evidence="2 3">Marseille-Q4570</strain>
    </source>
</reference>
<protein>
    <submittedName>
        <fullName evidence="2">Class I SAM-dependent methyltransferase</fullName>
    </submittedName>
</protein>
<dbReference type="EMBL" id="JAGDYP010000003">
    <property type="protein sequence ID" value="MBO1883835.1"/>
    <property type="molecule type" value="Genomic_DNA"/>
</dbReference>
<name>A0ABS3PWZ0_9FLAO</name>
<dbReference type="InterPro" id="IPR029063">
    <property type="entry name" value="SAM-dependent_MTases_sf"/>
</dbReference>
<comment type="caution">
    <text evidence="2">The sequence shown here is derived from an EMBL/GenBank/DDBJ whole genome shotgun (WGS) entry which is preliminary data.</text>
</comment>
<dbReference type="GO" id="GO:0032259">
    <property type="term" value="P:methylation"/>
    <property type="evidence" value="ECO:0007669"/>
    <property type="project" value="UniProtKB-KW"/>
</dbReference>
<dbReference type="SUPFAM" id="SSF53335">
    <property type="entry name" value="S-adenosyl-L-methionine-dependent methyltransferases"/>
    <property type="match status" value="1"/>
</dbReference>
<dbReference type="PANTHER" id="PTHR43861">
    <property type="entry name" value="TRANS-ACONITATE 2-METHYLTRANSFERASE-RELATED"/>
    <property type="match status" value="1"/>
</dbReference>
<dbReference type="RefSeq" id="WP_208058432.1">
    <property type="nucleotide sequence ID" value="NZ_JAGDYP010000003.1"/>
</dbReference>
<evidence type="ECO:0000256" key="1">
    <source>
        <dbReference type="ARBA" id="ARBA00022679"/>
    </source>
</evidence>
<dbReference type="CDD" id="cd02440">
    <property type="entry name" value="AdoMet_MTases"/>
    <property type="match status" value="1"/>
</dbReference>
<organism evidence="2 3">
    <name type="scientific">Capnocytophaga bilenii</name>
    <dbReference type="NCBI Taxonomy" id="2819369"/>
    <lineage>
        <taxon>Bacteria</taxon>
        <taxon>Pseudomonadati</taxon>
        <taxon>Bacteroidota</taxon>
        <taxon>Flavobacteriia</taxon>
        <taxon>Flavobacteriales</taxon>
        <taxon>Flavobacteriaceae</taxon>
        <taxon>Capnocytophaga</taxon>
    </lineage>
</organism>
<gene>
    <name evidence="2" type="ORF">J4N46_05265</name>
</gene>
<dbReference type="GO" id="GO:0008168">
    <property type="term" value="F:methyltransferase activity"/>
    <property type="evidence" value="ECO:0007669"/>
    <property type="project" value="UniProtKB-KW"/>
</dbReference>
<keyword evidence="2" id="KW-0489">Methyltransferase</keyword>
<dbReference type="Gene3D" id="3.40.50.150">
    <property type="entry name" value="Vaccinia Virus protein VP39"/>
    <property type="match status" value="1"/>
</dbReference>
<dbReference type="PANTHER" id="PTHR43861:SF3">
    <property type="entry name" value="PUTATIVE (AFU_ORTHOLOGUE AFUA_2G14390)-RELATED"/>
    <property type="match status" value="1"/>
</dbReference>
<sequence length="275" mass="32106">MIIRDYSVSGEEFELVYNAQYDLYQTIPVPEQLDKYYETENYISHTDSNKGWFDALYQYVKKINLKHKINLIKDYKAQSSLQLLDIGAGTGDFLKVCKQQQWQITGVEPSIKAQEKAREKGIVLESDYHKLPMHTYDVITLWHVLEHLPNIETTVHTIANLLKDNGLLVIAVPNYRSWDAQHYQQYWAAYDVPRHLWHFSEDSIKRLFAKEGLKVIAKKPMLFDAFYVSMLSEQYKTGKKSFIKGVFNGLRSNLYGMIKGEYSSQVYLLGARREL</sequence>